<dbReference type="EMBL" id="LOMT01000123">
    <property type="protein sequence ID" value="KXX90079.1"/>
    <property type="molecule type" value="Genomic_DNA"/>
</dbReference>
<organism evidence="1 2">
    <name type="scientific">Bacillus cereus</name>
    <dbReference type="NCBI Taxonomy" id="1396"/>
    <lineage>
        <taxon>Bacteria</taxon>
        <taxon>Bacillati</taxon>
        <taxon>Bacillota</taxon>
        <taxon>Bacilli</taxon>
        <taxon>Bacillales</taxon>
        <taxon>Bacillaceae</taxon>
        <taxon>Bacillus</taxon>
        <taxon>Bacillus cereus group</taxon>
    </lineage>
</organism>
<comment type="caution">
    <text evidence="1">The sequence shown here is derived from an EMBL/GenBank/DDBJ whole genome shotgun (WGS) entry which is preliminary data.</text>
</comment>
<sequence>MEFLSLNEIKEVANSEGIDIIEAKVRKGVDELPILCFKSDSIKDIADFFMFARKANINTIFCYTETYESDFFRLDSTDINRFIDVDIIERETVLDYILEDIEVYNEQFEKYEEGEECNRVLFFYKDRMEHCIVLRKEWVERILSREEAMFRILADYADELQALEEAWEEDK</sequence>
<dbReference type="RefSeq" id="WP_061114691.1">
    <property type="nucleotide sequence ID" value="NZ_AP022888.1"/>
</dbReference>
<evidence type="ECO:0000313" key="1">
    <source>
        <dbReference type="EMBL" id="KXX90079.1"/>
    </source>
</evidence>
<reference evidence="1 2" key="1">
    <citation type="submission" date="2015-12" db="EMBL/GenBank/DDBJ databases">
        <title>Bacillus cereus Group isolate.</title>
        <authorList>
            <person name="Kovac J."/>
        </authorList>
    </citation>
    <scope>NUCLEOTIDE SEQUENCE [LARGE SCALE GENOMIC DNA]</scope>
    <source>
        <strain evidence="1 2">FSL W8-0275</strain>
    </source>
</reference>
<protein>
    <submittedName>
        <fullName evidence="1">Uncharacterized protein</fullName>
    </submittedName>
</protein>
<accession>A0A150AYU0</accession>
<proteinExistence type="predicted"/>
<dbReference type="Proteomes" id="UP000075591">
    <property type="component" value="Unassembled WGS sequence"/>
</dbReference>
<evidence type="ECO:0000313" key="2">
    <source>
        <dbReference type="Proteomes" id="UP000075591"/>
    </source>
</evidence>
<dbReference type="AlphaFoldDB" id="A0A150AYU0"/>
<gene>
    <name evidence="1" type="ORF">AT274_01600</name>
</gene>
<name>A0A150AYU0_BACCE</name>